<dbReference type="InterPro" id="IPR027417">
    <property type="entry name" value="P-loop_NTPase"/>
</dbReference>
<sequence>MIIKRDFYLNKLISARQNNMVKVITGIRRCGKSFLLFNLFKEYLSQNGIDESHFIEIQFDDFAFRKYRNAEEAYNFVKSKLIDSKQYYIFLDEVQLLENFEDVLNGFLHIPNADVYVTGSNAKFLSKDIITEFRGRGDEIHISPLSFSEFMSVYSGSVEDGWKEYITYGGLPAVVLLKSPEKKAEYLKNIFAETYITDIIERNKVKNTSELEDLINLVSSSIGSLTNPKKIADTFVSNKKKISQETVKKYLEYLSDSFLVSASYRYDIKGKKYIDTPLKYYFSDIGLRNARLNFRQMEETHIMENIIYNELVMRGYNVDVGVVQISERNKAGKSCRVQYEIDFVVNKGFKRYYIQSAFALPDREKVLQEERPFLNISDSFKKIIIEKTNIHSYYTEEGILVLSIFDFLLNENSLEI</sequence>
<reference evidence="3 4" key="1">
    <citation type="journal article" date="2011" name="Stand. Genomic Sci.">
        <title>Complete genome sequence of Treponema succinifaciens type strain (6091).</title>
        <authorList>
            <person name="Han C."/>
            <person name="Gronow S."/>
            <person name="Teshima H."/>
            <person name="Lapidus A."/>
            <person name="Nolan M."/>
            <person name="Lucas S."/>
            <person name="Hammon N."/>
            <person name="Deshpande S."/>
            <person name="Cheng J.F."/>
            <person name="Zeytun A."/>
            <person name="Tapia R."/>
            <person name="Goodwin L."/>
            <person name="Pitluck S."/>
            <person name="Liolios K."/>
            <person name="Pagani I."/>
            <person name="Ivanova N."/>
            <person name="Mavromatis K."/>
            <person name="Mikhailova N."/>
            <person name="Huntemann M."/>
            <person name="Pati A."/>
            <person name="Chen A."/>
            <person name="Palaniappan K."/>
            <person name="Land M."/>
            <person name="Hauser L."/>
            <person name="Brambilla E.M."/>
            <person name="Rohde M."/>
            <person name="Goker M."/>
            <person name="Woyke T."/>
            <person name="Bristow J."/>
            <person name="Eisen J.A."/>
            <person name="Markowitz V."/>
            <person name="Hugenholtz P."/>
            <person name="Kyrpides N.C."/>
            <person name="Klenk H.P."/>
            <person name="Detter J.C."/>
        </authorList>
    </citation>
    <scope>NUCLEOTIDE SEQUENCE [LARGE SCALE GENOMIC DNA]</scope>
    <source>
        <strain evidence="4">ATCC 33096 / DSM 2489 / 6091</strain>
    </source>
</reference>
<dbReference type="OrthoDB" id="9801684at2"/>
<feature type="domain" description="AAA" evidence="1">
    <location>
        <begin position="19"/>
        <end position="151"/>
    </location>
</feature>
<dbReference type="eggNOG" id="COG1373">
    <property type="taxonomic scope" value="Bacteria"/>
</dbReference>
<evidence type="ECO:0000259" key="2">
    <source>
        <dbReference type="Pfam" id="PF13635"/>
    </source>
</evidence>
<dbReference type="PANTHER" id="PTHR33295">
    <property type="entry name" value="ATPASE"/>
    <property type="match status" value="1"/>
</dbReference>
<dbReference type="EMBL" id="CP002631">
    <property type="protein sequence ID" value="AEB13490.1"/>
    <property type="molecule type" value="Genomic_DNA"/>
</dbReference>
<dbReference type="InterPro" id="IPR041682">
    <property type="entry name" value="AAA_14"/>
</dbReference>
<gene>
    <name evidence="3" type="ordered locus">Tresu_0546</name>
</gene>
<evidence type="ECO:0000313" key="3">
    <source>
        <dbReference type="EMBL" id="AEB13490.1"/>
    </source>
</evidence>
<dbReference type="KEGG" id="tsu:Tresu_0546"/>
<evidence type="ECO:0000259" key="1">
    <source>
        <dbReference type="Pfam" id="PF13173"/>
    </source>
</evidence>
<dbReference type="Proteomes" id="UP000006852">
    <property type="component" value="Chromosome"/>
</dbReference>
<dbReference type="Pfam" id="PF13173">
    <property type="entry name" value="AAA_14"/>
    <property type="match status" value="1"/>
</dbReference>
<keyword evidence="4" id="KW-1185">Reference proteome</keyword>
<dbReference type="HOGENOM" id="CLU_041527_1_0_12"/>
<reference evidence="4" key="2">
    <citation type="submission" date="2011-04" db="EMBL/GenBank/DDBJ databases">
        <title>The complete genome of chromosome of Treponema succinifaciens DSM 2489.</title>
        <authorList>
            <person name="Lucas S."/>
            <person name="Copeland A."/>
            <person name="Lapidus A."/>
            <person name="Bruce D."/>
            <person name="Goodwin L."/>
            <person name="Pitluck S."/>
            <person name="Peters L."/>
            <person name="Kyrpides N."/>
            <person name="Mavromatis K."/>
            <person name="Ivanova N."/>
            <person name="Ovchinnikova G."/>
            <person name="Teshima H."/>
            <person name="Detter J.C."/>
            <person name="Tapia R."/>
            <person name="Han C."/>
            <person name="Land M."/>
            <person name="Hauser L."/>
            <person name="Markowitz V."/>
            <person name="Cheng J.-F."/>
            <person name="Hugenholtz P."/>
            <person name="Woyke T."/>
            <person name="Wu D."/>
            <person name="Gronow S."/>
            <person name="Wellnitz S."/>
            <person name="Brambilla E."/>
            <person name="Klenk H.-P."/>
            <person name="Eisen J.A."/>
        </authorList>
    </citation>
    <scope>NUCLEOTIDE SEQUENCE [LARGE SCALE GENOMIC DNA]</scope>
    <source>
        <strain evidence="4">ATCC 33096 / DSM 2489 / 6091</strain>
    </source>
</reference>
<dbReference type="Pfam" id="PF13635">
    <property type="entry name" value="DUF4143"/>
    <property type="match status" value="1"/>
</dbReference>
<dbReference type="InterPro" id="IPR025420">
    <property type="entry name" value="DUF4143"/>
</dbReference>
<dbReference type="AlphaFoldDB" id="F2NRE8"/>
<dbReference type="RefSeq" id="WP_013700797.1">
    <property type="nucleotide sequence ID" value="NC_015385.1"/>
</dbReference>
<organism evidence="3 4">
    <name type="scientific">Treponema succinifaciens (strain ATCC 33096 / DSM 2489 / 6091)</name>
    <dbReference type="NCBI Taxonomy" id="869209"/>
    <lineage>
        <taxon>Bacteria</taxon>
        <taxon>Pseudomonadati</taxon>
        <taxon>Spirochaetota</taxon>
        <taxon>Spirochaetia</taxon>
        <taxon>Spirochaetales</taxon>
        <taxon>Treponemataceae</taxon>
        <taxon>Treponema</taxon>
    </lineage>
</organism>
<dbReference type="GeneID" id="302997751"/>
<name>F2NRE8_TRES6</name>
<evidence type="ECO:0000313" key="4">
    <source>
        <dbReference type="Proteomes" id="UP000006852"/>
    </source>
</evidence>
<dbReference type="SUPFAM" id="SSF52540">
    <property type="entry name" value="P-loop containing nucleoside triphosphate hydrolases"/>
    <property type="match status" value="1"/>
</dbReference>
<accession>F2NRE8</accession>
<feature type="domain" description="DUF4143" evidence="2">
    <location>
        <begin position="198"/>
        <end position="354"/>
    </location>
</feature>
<proteinExistence type="predicted"/>
<protein>
    <submittedName>
        <fullName evidence="3">ATPase family protein</fullName>
    </submittedName>
</protein>
<dbReference type="PANTHER" id="PTHR33295:SF18">
    <property type="entry name" value="AAA+ ATPASE DOMAIN-CONTAINING PROTEIN"/>
    <property type="match status" value="1"/>
</dbReference>